<dbReference type="EMBL" id="BSOH01000037">
    <property type="protein sequence ID" value="GLR19954.1"/>
    <property type="molecule type" value="Genomic_DNA"/>
</dbReference>
<keyword evidence="2" id="KW-1185">Reference proteome</keyword>
<accession>A0AA37SUS9</accession>
<comment type="caution">
    <text evidence="1">The sequence shown here is derived from an EMBL/GenBank/DDBJ whole genome shotgun (WGS) entry which is preliminary data.</text>
</comment>
<dbReference type="AlphaFoldDB" id="A0AA37SUS9"/>
<evidence type="ECO:0000313" key="1">
    <source>
        <dbReference type="EMBL" id="GLR19954.1"/>
    </source>
</evidence>
<sequence>MKSKLQIKDSLFQACKLNIDDRLLTIDKTLKSIAESKNNETKSSAGDKFETGRAMMQLEEDKNNRQRYEANQVQQVLLKIDLHKKSEKVVLGSLVSTNKGAYFISVGIGKVRLEDGLFYCVSINSPIGAQLLGKTKGDHFHFNGSEMIILEIN</sequence>
<evidence type="ECO:0008006" key="3">
    <source>
        <dbReference type="Google" id="ProtNLM"/>
    </source>
</evidence>
<name>A0AA37SUS9_9BACT</name>
<gene>
    <name evidence="1" type="ORF">GCM10007940_45700</name>
</gene>
<reference evidence="1" key="1">
    <citation type="journal article" date="2014" name="Int. J. Syst. Evol. Microbiol.">
        <title>Complete genome sequence of Corynebacterium casei LMG S-19264T (=DSM 44701T), isolated from a smear-ripened cheese.</title>
        <authorList>
            <consortium name="US DOE Joint Genome Institute (JGI-PGF)"/>
            <person name="Walter F."/>
            <person name="Albersmeier A."/>
            <person name="Kalinowski J."/>
            <person name="Ruckert C."/>
        </authorList>
    </citation>
    <scope>NUCLEOTIDE SEQUENCE</scope>
    <source>
        <strain evidence="1">NBRC 108769</strain>
    </source>
</reference>
<dbReference type="Proteomes" id="UP001156666">
    <property type="component" value="Unassembled WGS sequence"/>
</dbReference>
<dbReference type="RefSeq" id="WP_235293481.1">
    <property type="nucleotide sequence ID" value="NZ_BSOH01000037.1"/>
</dbReference>
<organism evidence="1 2">
    <name type="scientific">Portibacter lacus</name>
    <dbReference type="NCBI Taxonomy" id="1099794"/>
    <lineage>
        <taxon>Bacteria</taxon>
        <taxon>Pseudomonadati</taxon>
        <taxon>Bacteroidota</taxon>
        <taxon>Saprospiria</taxon>
        <taxon>Saprospirales</taxon>
        <taxon>Haliscomenobacteraceae</taxon>
        <taxon>Portibacter</taxon>
    </lineage>
</organism>
<protein>
    <recommendedName>
        <fullName evidence="3">3-oxoacyl-ACP synthase</fullName>
    </recommendedName>
</protein>
<reference evidence="1" key="2">
    <citation type="submission" date="2023-01" db="EMBL/GenBank/DDBJ databases">
        <title>Draft genome sequence of Portibacter lacus strain NBRC 108769.</title>
        <authorList>
            <person name="Sun Q."/>
            <person name="Mori K."/>
        </authorList>
    </citation>
    <scope>NUCLEOTIDE SEQUENCE</scope>
    <source>
        <strain evidence="1">NBRC 108769</strain>
    </source>
</reference>
<proteinExistence type="predicted"/>
<evidence type="ECO:0000313" key="2">
    <source>
        <dbReference type="Proteomes" id="UP001156666"/>
    </source>
</evidence>